<proteinExistence type="predicted"/>
<dbReference type="EMBL" id="CAUYUJ010015155">
    <property type="protein sequence ID" value="CAK0850477.1"/>
    <property type="molecule type" value="Genomic_DNA"/>
</dbReference>
<sequence>MRRLGFAARVGRRPCMRDVVASLARAVAAADAQARPRAQPEVQPDVQIEDMPPIVDLIAAAAGVAPGAPCPAVPRSNLRPAAFLGERFVPAAAATVAAATTCT</sequence>
<name>A0ABN9TWQ8_9DINO</name>
<accession>A0ABN9TWQ8</accession>
<protein>
    <submittedName>
        <fullName evidence="1">Uncharacterized protein</fullName>
    </submittedName>
</protein>
<keyword evidence="2" id="KW-1185">Reference proteome</keyword>
<comment type="caution">
    <text evidence="1">The sequence shown here is derived from an EMBL/GenBank/DDBJ whole genome shotgun (WGS) entry which is preliminary data.</text>
</comment>
<gene>
    <name evidence="1" type="ORF">PCOR1329_LOCUS42886</name>
</gene>
<evidence type="ECO:0000313" key="2">
    <source>
        <dbReference type="Proteomes" id="UP001189429"/>
    </source>
</evidence>
<reference evidence="1" key="1">
    <citation type="submission" date="2023-10" db="EMBL/GenBank/DDBJ databases">
        <authorList>
            <person name="Chen Y."/>
            <person name="Shah S."/>
            <person name="Dougan E. K."/>
            <person name="Thang M."/>
            <person name="Chan C."/>
        </authorList>
    </citation>
    <scope>NUCLEOTIDE SEQUENCE [LARGE SCALE GENOMIC DNA]</scope>
</reference>
<dbReference type="Proteomes" id="UP001189429">
    <property type="component" value="Unassembled WGS sequence"/>
</dbReference>
<evidence type="ECO:0000313" key="1">
    <source>
        <dbReference type="EMBL" id="CAK0850477.1"/>
    </source>
</evidence>
<organism evidence="1 2">
    <name type="scientific">Prorocentrum cordatum</name>
    <dbReference type="NCBI Taxonomy" id="2364126"/>
    <lineage>
        <taxon>Eukaryota</taxon>
        <taxon>Sar</taxon>
        <taxon>Alveolata</taxon>
        <taxon>Dinophyceae</taxon>
        <taxon>Prorocentrales</taxon>
        <taxon>Prorocentraceae</taxon>
        <taxon>Prorocentrum</taxon>
    </lineage>
</organism>